<proteinExistence type="predicted"/>
<dbReference type="Proteomes" id="UP000288805">
    <property type="component" value="Unassembled WGS sequence"/>
</dbReference>
<name>A0A438IE62_VITVI</name>
<dbReference type="EMBL" id="QGNW01000117">
    <property type="protein sequence ID" value="RVW95032.1"/>
    <property type="molecule type" value="Genomic_DNA"/>
</dbReference>
<accession>A0A438IE62</accession>
<comment type="caution">
    <text evidence="1">The sequence shown here is derived from an EMBL/GenBank/DDBJ whole genome shotgun (WGS) entry which is preliminary data.</text>
</comment>
<dbReference type="AlphaFoldDB" id="A0A438IE62"/>
<evidence type="ECO:0000313" key="1">
    <source>
        <dbReference type="EMBL" id="RVW95032.1"/>
    </source>
</evidence>
<sequence length="69" mass="7736">MGALILMARNKRTLITTLLMRENSLQLASPMMKCGKSNAWNAGIIRTIFAEEEPGEMLDMHRTFSIPSP</sequence>
<evidence type="ECO:0000313" key="2">
    <source>
        <dbReference type="Proteomes" id="UP000288805"/>
    </source>
</evidence>
<protein>
    <submittedName>
        <fullName evidence="1">Uncharacterized protein</fullName>
    </submittedName>
</protein>
<gene>
    <name evidence="1" type="ORF">CK203_040054</name>
</gene>
<organism evidence="1 2">
    <name type="scientific">Vitis vinifera</name>
    <name type="common">Grape</name>
    <dbReference type="NCBI Taxonomy" id="29760"/>
    <lineage>
        <taxon>Eukaryota</taxon>
        <taxon>Viridiplantae</taxon>
        <taxon>Streptophyta</taxon>
        <taxon>Embryophyta</taxon>
        <taxon>Tracheophyta</taxon>
        <taxon>Spermatophyta</taxon>
        <taxon>Magnoliopsida</taxon>
        <taxon>eudicotyledons</taxon>
        <taxon>Gunneridae</taxon>
        <taxon>Pentapetalae</taxon>
        <taxon>rosids</taxon>
        <taxon>Vitales</taxon>
        <taxon>Vitaceae</taxon>
        <taxon>Viteae</taxon>
        <taxon>Vitis</taxon>
    </lineage>
</organism>
<reference evidence="1 2" key="1">
    <citation type="journal article" date="2018" name="PLoS Genet.">
        <title>Population sequencing reveals clonal diversity and ancestral inbreeding in the grapevine cultivar Chardonnay.</title>
        <authorList>
            <person name="Roach M.J."/>
            <person name="Johnson D.L."/>
            <person name="Bohlmann J."/>
            <person name="van Vuuren H.J."/>
            <person name="Jones S.J."/>
            <person name="Pretorius I.S."/>
            <person name="Schmidt S.A."/>
            <person name="Borneman A.R."/>
        </authorList>
    </citation>
    <scope>NUCLEOTIDE SEQUENCE [LARGE SCALE GENOMIC DNA]</scope>
    <source>
        <strain evidence="2">cv. Chardonnay</strain>
        <tissue evidence="1">Leaf</tissue>
    </source>
</reference>